<name>A0A1E4SW04_9ASCO</name>
<reference evidence="3" key="1">
    <citation type="submission" date="2016-04" db="EMBL/GenBank/DDBJ databases">
        <title>Comparative genomics of biotechnologically important yeasts.</title>
        <authorList>
            <consortium name="DOE Joint Genome Institute"/>
            <person name="Riley R."/>
            <person name="Haridas S."/>
            <person name="Wolfe K.H."/>
            <person name="Lopes M.R."/>
            <person name="Hittinger C.T."/>
            <person name="Goker M."/>
            <person name="Salamov A."/>
            <person name="Wisecaver J."/>
            <person name="Long T.M."/>
            <person name="Aerts A.L."/>
            <person name="Barry K."/>
            <person name="Choi C."/>
            <person name="Clum A."/>
            <person name="Coughlan A.Y."/>
            <person name="Deshpande S."/>
            <person name="Douglass A.P."/>
            <person name="Hanson S.J."/>
            <person name="Klenk H.-P."/>
            <person name="Labutti K."/>
            <person name="Lapidus A."/>
            <person name="Lindquist E."/>
            <person name="Lipzen A."/>
            <person name="Meier-Kolthoff J.P."/>
            <person name="Ohm R.A."/>
            <person name="Otillar R.P."/>
            <person name="Pangilinan J."/>
            <person name="Peng Y."/>
            <person name="Rokas A."/>
            <person name="Rosa C.A."/>
            <person name="Scheuner C."/>
            <person name="Sibirny A.A."/>
            <person name="Slot J.C."/>
            <person name="Stielow J.B."/>
            <person name="Sun H."/>
            <person name="Kurtzman C.P."/>
            <person name="Blackwell M."/>
            <person name="Grigoriev I.V."/>
            <person name="Jeffries T.W."/>
        </authorList>
    </citation>
    <scope>NUCLEOTIDE SEQUENCE [LARGE SCALE GENOMIC DNA]</scope>
    <source>
        <strain evidence="3">NRRL YB-2248</strain>
    </source>
</reference>
<proteinExistence type="predicted"/>
<dbReference type="STRING" id="983967.A0A1E4SW04"/>
<evidence type="ECO:0000313" key="3">
    <source>
        <dbReference type="Proteomes" id="UP000094801"/>
    </source>
</evidence>
<evidence type="ECO:0000256" key="1">
    <source>
        <dbReference type="SAM" id="MobiDB-lite"/>
    </source>
</evidence>
<feature type="region of interest" description="Disordered" evidence="1">
    <location>
        <begin position="363"/>
        <end position="390"/>
    </location>
</feature>
<protein>
    <submittedName>
        <fullName evidence="2">Uncharacterized protein</fullName>
    </submittedName>
</protein>
<dbReference type="EMBL" id="KV453861">
    <property type="protein sequence ID" value="ODV83690.1"/>
    <property type="molecule type" value="Genomic_DNA"/>
</dbReference>
<dbReference type="Proteomes" id="UP000094801">
    <property type="component" value="Unassembled WGS sequence"/>
</dbReference>
<organism evidence="2 3">
    <name type="scientific">[Candida] arabinofermentans NRRL YB-2248</name>
    <dbReference type="NCBI Taxonomy" id="983967"/>
    <lineage>
        <taxon>Eukaryota</taxon>
        <taxon>Fungi</taxon>
        <taxon>Dikarya</taxon>
        <taxon>Ascomycota</taxon>
        <taxon>Saccharomycotina</taxon>
        <taxon>Pichiomycetes</taxon>
        <taxon>Pichiales</taxon>
        <taxon>Pichiaceae</taxon>
        <taxon>Ogataea</taxon>
        <taxon>Ogataea/Candida clade</taxon>
    </lineage>
</organism>
<keyword evidence="3" id="KW-1185">Reference proteome</keyword>
<feature type="region of interest" description="Disordered" evidence="1">
    <location>
        <begin position="144"/>
        <end position="270"/>
    </location>
</feature>
<feature type="compositionally biased region" description="Acidic residues" evidence="1">
    <location>
        <begin position="182"/>
        <end position="194"/>
    </location>
</feature>
<accession>A0A1E4SW04</accession>
<feature type="compositionally biased region" description="Basic and acidic residues" evidence="1">
    <location>
        <begin position="222"/>
        <end position="232"/>
    </location>
</feature>
<feature type="compositionally biased region" description="Low complexity" evidence="1">
    <location>
        <begin position="371"/>
        <end position="387"/>
    </location>
</feature>
<evidence type="ECO:0000313" key="2">
    <source>
        <dbReference type="EMBL" id="ODV83690.1"/>
    </source>
</evidence>
<sequence>MTQSIDNSNQMSKSVSEKPYFQIYVSENIDLIITNKGNKFYNFKKLNKSNWQITNDELYKGEIEYIHDNKSNILLLISIVRGFDLKGIPNHELLLKKLNHFVHGDGDLELIPTPINDSTIVADDISPDVNQDIIRHDLGVVKDDDTEDQTYNQGSQDGVLGNVNEPDITNKNGLNLGYDSSSDSDSDEDSDSELVLESTDVEKKLGSDGDDVQLQADDDDDEHKPLDVKPSDDESDEQEMDGQLQLSDLSDDEQTGQLQSSDLSDDEQTGQLQLSDLSDNEQQQQIDTNDIQQYQPYFNLLSSLNMDPYSTYDLESSNFITHPAHISIDQSAKIPDVVKNYTNEQDARIALFEYWCHTQRSEHEHEHEHASQIQSQSQSESESQSDSNYDEPLAEHSEYITYLQDLNSTKKIREKYYTDFKRRNRTTDQFKSITINDKLKESIFKKFITFKKLKSTEKVQFVLNLVLKKNGKFEKFININDIKEPVQNHDFKFTVSKFESLGFNIVEEIVEWGFLTPSEKQQVCDLLLK</sequence>
<gene>
    <name evidence="2" type="ORF">CANARDRAFT_24667</name>
</gene>
<feature type="compositionally biased region" description="Acidic residues" evidence="1">
    <location>
        <begin position="208"/>
        <end position="221"/>
    </location>
</feature>
<dbReference type="AlphaFoldDB" id="A0A1E4SW04"/>